<organism evidence="2 3">
    <name type="scientific">Eleginops maclovinus</name>
    <name type="common">Patagonian blennie</name>
    <name type="synonym">Eleginus maclovinus</name>
    <dbReference type="NCBI Taxonomy" id="56733"/>
    <lineage>
        <taxon>Eukaryota</taxon>
        <taxon>Metazoa</taxon>
        <taxon>Chordata</taxon>
        <taxon>Craniata</taxon>
        <taxon>Vertebrata</taxon>
        <taxon>Euteleostomi</taxon>
        <taxon>Actinopterygii</taxon>
        <taxon>Neopterygii</taxon>
        <taxon>Teleostei</taxon>
        <taxon>Neoteleostei</taxon>
        <taxon>Acanthomorphata</taxon>
        <taxon>Eupercaria</taxon>
        <taxon>Perciformes</taxon>
        <taxon>Notothenioidei</taxon>
        <taxon>Eleginopidae</taxon>
        <taxon>Eleginops</taxon>
    </lineage>
</organism>
<reference evidence="2 3" key="2">
    <citation type="journal article" date="2023" name="Mol. Biol. Evol.">
        <title>Genomics of Secondarily Temperate Adaptation in the Only Non-Antarctic Icefish.</title>
        <authorList>
            <person name="Rivera-Colon A.G."/>
            <person name="Rayamajhi N."/>
            <person name="Minhas B.F."/>
            <person name="Madrigal G."/>
            <person name="Bilyk K.T."/>
            <person name="Yoon V."/>
            <person name="Hune M."/>
            <person name="Gregory S."/>
            <person name="Cheng C.H.C."/>
            <person name="Catchen J.M."/>
        </authorList>
    </citation>
    <scope>NUCLEOTIDE SEQUENCE [LARGE SCALE GENOMIC DNA]</scope>
    <source>
        <strain evidence="2">JMC-PN-2008</strain>
    </source>
</reference>
<feature type="signal peptide" evidence="1">
    <location>
        <begin position="1"/>
        <end position="19"/>
    </location>
</feature>
<comment type="caution">
    <text evidence="2">The sequence shown here is derived from an EMBL/GenBank/DDBJ whole genome shotgun (WGS) entry which is preliminary data.</text>
</comment>
<keyword evidence="3" id="KW-1185">Reference proteome</keyword>
<dbReference type="AlphaFoldDB" id="A0AAN8A6S7"/>
<name>A0AAN8A6S7_ELEMC</name>
<keyword evidence="1" id="KW-0732">Signal</keyword>
<accession>A0AAN8A6S7</accession>
<feature type="chain" id="PRO_5042810273" evidence="1">
    <location>
        <begin position="20"/>
        <end position="87"/>
    </location>
</feature>
<dbReference type="EMBL" id="JAUZQC010000022">
    <property type="protein sequence ID" value="KAK5850918.1"/>
    <property type="molecule type" value="Genomic_DNA"/>
</dbReference>
<dbReference type="Gene3D" id="2.10.60.10">
    <property type="entry name" value="CD59"/>
    <property type="match status" value="1"/>
</dbReference>
<gene>
    <name evidence="2" type="ORF">PBY51_001754</name>
</gene>
<evidence type="ECO:0000313" key="3">
    <source>
        <dbReference type="Proteomes" id="UP001346869"/>
    </source>
</evidence>
<protein>
    <submittedName>
        <fullName evidence="2">Uncharacterized protein</fullName>
    </submittedName>
</protein>
<dbReference type="InterPro" id="IPR045860">
    <property type="entry name" value="Snake_toxin-like_sf"/>
</dbReference>
<dbReference type="Proteomes" id="UP001346869">
    <property type="component" value="Unassembled WGS sequence"/>
</dbReference>
<evidence type="ECO:0000256" key="1">
    <source>
        <dbReference type="SAM" id="SignalP"/>
    </source>
</evidence>
<reference evidence="2 3" key="1">
    <citation type="journal article" date="2023" name="Genes (Basel)">
        <title>Chromosome-Level Genome Assembly and Circadian Gene Repertoire of the Patagonia Blennie Eleginops maclovinus-The Closest Ancestral Proxy of Antarctic Cryonotothenioids.</title>
        <authorList>
            <person name="Cheng C.C."/>
            <person name="Rivera-Colon A.G."/>
            <person name="Minhas B.F."/>
            <person name="Wilson L."/>
            <person name="Rayamajhi N."/>
            <person name="Vargas-Chacoff L."/>
            <person name="Catchen J.M."/>
        </authorList>
    </citation>
    <scope>NUCLEOTIDE SEQUENCE [LARGE SCALE GENOMIC DNA]</scope>
    <source>
        <strain evidence="2">JMC-PN-2008</strain>
    </source>
</reference>
<proteinExistence type="predicted"/>
<dbReference type="SUPFAM" id="SSF57302">
    <property type="entry name" value="Snake toxin-like"/>
    <property type="match status" value="1"/>
</dbReference>
<evidence type="ECO:0000313" key="2">
    <source>
        <dbReference type="EMBL" id="KAK5850918.1"/>
    </source>
</evidence>
<sequence>MKTVILALMVLVVFSQGEALKCYCGGTTKICSGRVETCSSNQVCGSIIIQVGPHVSHFKGCMNANDCRRLSSSQVTSGSCCSRDLCN</sequence>